<keyword evidence="2" id="KW-1185">Reference proteome</keyword>
<evidence type="ECO:0000313" key="2">
    <source>
        <dbReference type="Proteomes" id="UP000024635"/>
    </source>
</evidence>
<evidence type="ECO:0000313" key="1">
    <source>
        <dbReference type="EMBL" id="EYC41459.1"/>
    </source>
</evidence>
<dbReference type="AlphaFoldDB" id="A0A016WNS6"/>
<proteinExistence type="predicted"/>
<gene>
    <name evidence="1" type="primary">Acey_s0568.g50</name>
    <name evidence="1" type="ORF">Y032_0568g50</name>
</gene>
<protein>
    <submittedName>
        <fullName evidence="1">Uncharacterized protein</fullName>
    </submittedName>
</protein>
<reference evidence="2" key="1">
    <citation type="journal article" date="2015" name="Nat. Genet.">
        <title>The genome and transcriptome of the zoonotic hookworm Ancylostoma ceylanicum identify infection-specific gene families.</title>
        <authorList>
            <person name="Schwarz E.M."/>
            <person name="Hu Y."/>
            <person name="Antoshechkin I."/>
            <person name="Miller M.M."/>
            <person name="Sternberg P.W."/>
            <person name="Aroian R.V."/>
        </authorList>
    </citation>
    <scope>NUCLEOTIDE SEQUENCE</scope>
    <source>
        <strain evidence="2">HY135</strain>
    </source>
</reference>
<comment type="caution">
    <text evidence="1">The sequence shown here is derived from an EMBL/GenBank/DDBJ whole genome shotgun (WGS) entry which is preliminary data.</text>
</comment>
<accession>A0A016WNS6</accession>
<dbReference type="Proteomes" id="UP000024635">
    <property type="component" value="Unassembled WGS sequence"/>
</dbReference>
<organism evidence="1 2">
    <name type="scientific">Ancylostoma ceylanicum</name>
    <dbReference type="NCBI Taxonomy" id="53326"/>
    <lineage>
        <taxon>Eukaryota</taxon>
        <taxon>Metazoa</taxon>
        <taxon>Ecdysozoa</taxon>
        <taxon>Nematoda</taxon>
        <taxon>Chromadorea</taxon>
        <taxon>Rhabditida</taxon>
        <taxon>Rhabditina</taxon>
        <taxon>Rhabditomorpha</taxon>
        <taxon>Strongyloidea</taxon>
        <taxon>Ancylostomatidae</taxon>
        <taxon>Ancylostomatinae</taxon>
        <taxon>Ancylostoma</taxon>
    </lineage>
</organism>
<sequence>MANSGVCGVASRENCAQSSVIGQFIQNANRTALSHRPSQVQRSTALILDPRAFVLSRVLIALVRERRECCAITDTVPPLR</sequence>
<dbReference type="EMBL" id="JARK01000168">
    <property type="protein sequence ID" value="EYC41459.1"/>
    <property type="molecule type" value="Genomic_DNA"/>
</dbReference>
<name>A0A016WNS6_9BILA</name>